<protein>
    <recommendedName>
        <fullName evidence="1">Thiopeptide-type bacteriocin biosynthesis domain-containing protein</fullName>
    </recommendedName>
</protein>
<dbReference type="RefSeq" id="WP_039611202.1">
    <property type="nucleotide sequence ID" value="NZ_JWIC01000008.1"/>
</dbReference>
<proteinExistence type="predicted"/>
<comment type="caution">
    <text evidence="2">The sequence shown here is derived from an EMBL/GenBank/DDBJ whole genome shotgun (WGS) entry which is preliminary data.</text>
</comment>
<evidence type="ECO:0000313" key="2">
    <source>
        <dbReference type="EMBL" id="KID55548.1"/>
    </source>
</evidence>
<accession>A0A0C1MM60</accession>
<dbReference type="Proteomes" id="UP000031327">
    <property type="component" value="Unassembled WGS sequence"/>
</dbReference>
<gene>
    <name evidence="2" type="ORF">JF50_20290</name>
</gene>
<dbReference type="EMBL" id="JWIC01000008">
    <property type="protein sequence ID" value="KID55548.1"/>
    <property type="molecule type" value="Genomic_DNA"/>
</dbReference>
<organism evidence="2 3">
    <name type="scientific">Pseudoalteromonas luteoviolacea</name>
    <dbReference type="NCBI Taxonomy" id="43657"/>
    <lineage>
        <taxon>Bacteria</taxon>
        <taxon>Pseudomonadati</taxon>
        <taxon>Pseudomonadota</taxon>
        <taxon>Gammaproteobacteria</taxon>
        <taxon>Alteromonadales</taxon>
        <taxon>Pseudoalteromonadaceae</taxon>
        <taxon>Pseudoalteromonas</taxon>
    </lineage>
</organism>
<evidence type="ECO:0000313" key="3">
    <source>
        <dbReference type="Proteomes" id="UP000031327"/>
    </source>
</evidence>
<evidence type="ECO:0000259" key="1">
    <source>
        <dbReference type="Pfam" id="PF14028"/>
    </source>
</evidence>
<dbReference type="NCBIfam" id="TIGR03891">
    <property type="entry name" value="thiopep_ocin"/>
    <property type="match status" value="1"/>
</dbReference>
<dbReference type="AlphaFoldDB" id="A0A0C1MM60"/>
<feature type="domain" description="Thiopeptide-type bacteriocin biosynthesis" evidence="1">
    <location>
        <begin position="5"/>
        <end position="265"/>
    </location>
</feature>
<reference evidence="2 3" key="1">
    <citation type="submission" date="2014-12" db="EMBL/GenBank/DDBJ databases">
        <title>Draft Genome Sequence of Pseudoalteromonas luteoviolacea HI1.</title>
        <authorList>
            <person name="Asahina A.Y."/>
            <person name="Hadfield M.G."/>
        </authorList>
    </citation>
    <scope>NUCLEOTIDE SEQUENCE [LARGE SCALE GENOMIC DNA]</scope>
    <source>
        <strain evidence="2 3">HI1</strain>
    </source>
</reference>
<sequence>MDNNWCSLHIYTRDFDLVSPLVKYVYNSLGEDFYKDSFFIRYWLGGPHLRLRFKGEDNKFKVFSAVEKFVKNHKSTYINKDEYYENYKYYSDSKDLPFYNYGDVIETPYERELNRYGGNKAIYACEDFFCLDSENLFSAINEGYDNELIMLLYTIKYIEVANNHGLNGMSLVDIEGIAPKDSGWNYAINQVDRKYSENKSDYFSAVEGGYDLPLINGLDGFLGSLIQRLMELNVNYIEEILNSLLHMSFNRIGVSPLKEGVIRRFSKNIIEDGYEFSKNKN</sequence>
<dbReference type="OrthoDB" id="3607295at2"/>
<dbReference type="InterPro" id="IPR023809">
    <property type="entry name" value="Thiopep_bacteriocin_synth_dom"/>
</dbReference>
<dbReference type="Pfam" id="PF14028">
    <property type="entry name" value="Lant_dehydr_C"/>
    <property type="match status" value="1"/>
</dbReference>
<name>A0A0C1MM60_9GAMM</name>